<reference evidence="2 3" key="1">
    <citation type="submission" date="2023-07" db="EMBL/GenBank/DDBJ databases">
        <title>Sorghum-associated microbial communities from plants grown in Nebraska, USA.</title>
        <authorList>
            <person name="Schachtman D."/>
        </authorList>
    </citation>
    <scope>NUCLEOTIDE SEQUENCE [LARGE SCALE GENOMIC DNA]</scope>
    <source>
        <strain evidence="2 3">3773</strain>
    </source>
</reference>
<feature type="signal peptide" evidence="1">
    <location>
        <begin position="1"/>
        <end position="21"/>
    </location>
</feature>
<protein>
    <recommendedName>
        <fullName evidence="4">DUF1573 domain-containing protein</fullName>
    </recommendedName>
</protein>
<feature type="chain" id="PRO_5045331319" description="DUF1573 domain-containing protein" evidence="1">
    <location>
        <begin position="22"/>
        <end position="164"/>
    </location>
</feature>
<sequence>MKKGIVLFSAIALLSFSGSYAQESSKKVKTKATKTTTTTTKVEAPKVTGPGILFESETIDYGTVEFKSDGKREFVFTNNGTEPLIIKNAQGSCGCTVPTWPKEPIAPGAKAVIGVKYDTGRGGQAFNKTITLTTNAANPTKTLTIKGNVLADPSAPAKADAPKS</sequence>
<accession>A0ABU1TLM8</accession>
<dbReference type="InterPro" id="IPR013783">
    <property type="entry name" value="Ig-like_fold"/>
</dbReference>
<comment type="caution">
    <text evidence="2">The sequence shown here is derived from an EMBL/GenBank/DDBJ whole genome shotgun (WGS) entry which is preliminary data.</text>
</comment>
<dbReference type="EMBL" id="JAVDVI010000001">
    <property type="protein sequence ID" value="MDR6966323.1"/>
    <property type="molecule type" value="Genomic_DNA"/>
</dbReference>
<dbReference type="Proteomes" id="UP001255185">
    <property type="component" value="Unassembled WGS sequence"/>
</dbReference>
<dbReference type="PANTHER" id="PTHR37833:SF1">
    <property type="entry name" value="SIGNAL PEPTIDE PROTEIN"/>
    <property type="match status" value="1"/>
</dbReference>
<dbReference type="Gene3D" id="2.60.40.10">
    <property type="entry name" value="Immunoglobulins"/>
    <property type="match status" value="1"/>
</dbReference>
<evidence type="ECO:0000256" key="1">
    <source>
        <dbReference type="SAM" id="SignalP"/>
    </source>
</evidence>
<dbReference type="PANTHER" id="PTHR37833">
    <property type="entry name" value="LIPOPROTEIN-RELATED"/>
    <property type="match status" value="1"/>
</dbReference>
<dbReference type="Pfam" id="PF07610">
    <property type="entry name" value="DUF1573"/>
    <property type="match status" value="1"/>
</dbReference>
<organism evidence="2 3">
    <name type="scientific">Flavobacterium arsenatis</name>
    <dbReference type="NCBI Taxonomy" id="1484332"/>
    <lineage>
        <taxon>Bacteria</taxon>
        <taxon>Pseudomonadati</taxon>
        <taxon>Bacteroidota</taxon>
        <taxon>Flavobacteriia</taxon>
        <taxon>Flavobacteriales</taxon>
        <taxon>Flavobacteriaceae</taxon>
        <taxon>Flavobacterium</taxon>
    </lineage>
</organism>
<name>A0ABU1TLM8_9FLAO</name>
<proteinExistence type="predicted"/>
<evidence type="ECO:0008006" key="4">
    <source>
        <dbReference type="Google" id="ProtNLM"/>
    </source>
</evidence>
<gene>
    <name evidence="2" type="ORF">J2X31_000316</name>
</gene>
<keyword evidence="3" id="KW-1185">Reference proteome</keyword>
<keyword evidence="1" id="KW-0732">Signal</keyword>
<evidence type="ECO:0000313" key="3">
    <source>
        <dbReference type="Proteomes" id="UP001255185"/>
    </source>
</evidence>
<dbReference type="RefSeq" id="WP_310023839.1">
    <property type="nucleotide sequence ID" value="NZ_JAVDVI010000001.1"/>
</dbReference>
<dbReference type="InterPro" id="IPR011467">
    <property type="entry name" value="DUF1573"/>
</dbReference>
<evidence type="ECO:0000313" key="2">
    <source>
        <dbReference type="EMBL" id="MDR6966323.1"/>
    </source>
</evidence>